<organism evidence="2 3">
    <name type="scientific">Pyrodictium abyssi</name>
    <dbReference type="NCBI Taxonomy" id="54256"/>
    <lineage>
        <taxon>Archaea</taxon>
        <taxon>Thermoproteota</taxon>
        <taxon>Thermoprotei</taxon>
        <taxon>Desulfurococcales</taxon>
        <taxon>Pyrodictiaceae</taxon>
        <taxon>Pyrodictium</taxon>
    </lineage>
</organism>
<feature type="transmembrane region" description="Helical" evidence="1">
    <location>
        <begin position="279"/>
        <end position="299"/>
    </location>
</feature>
<name>A0ABN6ZV20_9CREN</name>
<keyword evidence="1" id="KW-1133">Transmembrane helix</keyword>
<keyword evidence="3" id="KW-1185">Reference proteome</keyword>
<keyword evidence="1" id="KW-0812">Transmembrane</keyword>
<feature type="transmembrane region" description="Helical" evidence="1">
    <location>
        <begin position="92"/>
        <end position="112"/>
    </location>
</feature>
<feature type="transmembrane region" description="Helical" evidence="1">
    <location>
        <begin position="34"/>
        <end position="53"/>
    </location>
</feature>
<proteinExistence type="predicted"/>
<sequence>MVVAIVLEHRFIVYLAGMYGLESGYAMLLPYLPWGFHFVGVVFFVLAALRPWLLQRRRFLLLYAYFLADWAACGLGVDVFSEVYPPGEVPRLLGLLYILFLYPVFYLVYAALAVKAWEPLLGRVKLRSVDPLLYWILLIVYAAAGIPMLAAGLIVYVVAVGGGEVPAPLVPVFYIGAGLSSVVVLKRLRGSPARFLVAAPIIGHHGLLRILAEHLALGPFAFPGLDALQAYAALATWAMFPVPGFGGLHAEYTALVYLKYRAHGALGADAFYPPPATSLIILAEFILFYCTVYMVAYTAKPGATQSP</sequence>
<reference evidence="2 3" key="1">
    <citation type="submission" date="2023-09" db="EMBL/GenBank/DDBJ databases">
        <title>Pyrofollis japonicus gen. nov. sp. nov., a novel member of the family Pyrodictiaceae isolated from the Iheya North hydrothermal field.</title>
        <authorList>
            <person name="Miyazaki U."/>
            <person name="Sanari M."/>
            <person name="Tame A."/>
            <person name="Kitajima M."/>
            <person name="Okamoto A."/>
            <person name="Sawayama S."/>
            <person name="Miyazaki J."/>
            <person name="Takai K."/>
            <person name="Nakagawa S."/>
        </authorList>
    </citation>
    <scope>NUCLEOTIDE SEQUENCE [LARGE SCALE GENOMIC DNA]</scope>
    <source>
        <strain evidence="2 3">AV2</strain>
    </source>
</reference>
<dbReference type="Proteomes" id="UP001341135">
    <property type="component" value="Chromosome"/>
</dbReference>
<feature type="transmembrane region" description="Helical" evidence="1">
    <location>
        <begin position="232"/>
        <end position="258"/>
    </location>
</feature>
<feature type="transmembrane region" description="Helical" evidence="1">
    <location>
        <begin position="132"/>
        <end position="159"/>
    </location>
</feature>
<feature type="transmembrane region" description="Helical" evidence="1">
    <location>
        <begin position="165"/>
        <end position="185"/>
    </location>
</feature>
<evidence type="ECO:0000313" key="3">
    <source>
        <dbReference type="Proteomes" id="UP001341135"/>
    </source>
</evidence>
<evidence type="ECO:0000313" key="2">
    <source>
        <dbReference type="EMBL" id="BES81793.1"/>
    </source>
</evidence>
<accession>A0ABN6ZV20</accession>
<gene>
    <name evidence="2" type="ORF">PABY_13600</name>
</gene>
<protein>
    <submittedName>
        <fullName evidence="2">Uncharacterized protein</fullName>
    </submittedName>
</protein>
<keyword evidence="1" id="KW-0472">Membrane</keyword>
<feature type="transmembrane region" description="Helical" evidence="1">
    <location>
        <begin position="60"/>
        <end position="80"/>
    </location>
</feature>
<evidence type="ECO:0000256" key="1">
    <source>
        <dbReference type="SAM" id="Phobius"/>
    </source>
</evidence>
<dbReference type="EMBL" id="AP028907">
    <property type="protein sequence ID" value="BES81793.1"/>
    <property type="molecule type" value="Genomic_DNA"/>
</dbReference>